<protein>
    <submittedName>
        <fullName evidence="2">Uncharacterized protein</fullName>
    </submittedName>
</protein>
<dbReference type="Proteomes" id="UP000076738">
    <property type="component" value="Unassembled WGS sequence"/>
</dbReference>
<evidence type="ECO:0000313" key="3">
    <source>
        <dbReference type="Proteomes" id="UP000076738"/>
    </source>
</evidence>
<feature type="region of interest" description="Disordered" evidence="1">
    <location>
        <begin position="103"/>
        <end position="153"/>
    </location>
</feature>
<organism evidence="2 3">
    <name type="scientific">Calocera viscosa (strain TUFC12733)</name>
    <dbReference type="NCBI Taxonomy" id="1330018"/>
    <lineage>
        <taxon>Eukaryota</taxon>
        <taxon>Fungi</taxon>
        <taxon>Dikarya</taxon>
        <taxon>Basidiomycota</taxon>
        <taxon>Agaricomycotina</taxon>
        <taxon>Dacrymycetes</taxon>
        <taxon>Dacrymycetales</taxon>
        <taxon>Dacrymycetaceae</taxon>
        <taxon>Calocera</taxon>
    </lineage>
</organism>
<gene>
    <name evidence="2" type="ORF">CALVIDRAFT_332215</name>
</gene>
<reference evidence="2 3" key="1">
    <citation type="journal article" date="2016" name="Mol. Biol. Evol.">
        <title>Comparative Genomics of Early-Diverging Mushroom-Forming Fungi Provides Insights into the Origins of Lignocellulose Decay Capabilities.</title>
        <authorList>
            <person name="Nagy L.G."/>
            <person name="Riley R."/>
            <person name="Tritt A."/>
            <person name="Adam C."/>
            <person name="Daum C."/>
            <person name="Floudas D."/>
            <person name="Sun H."/>
            <person name="Yadav J.S."/>
            <person name="Pangilinan J."/>
            <person name="Larsson K.H."/>
            <person name="Matsuura K."/>
            <person name="Barry K."/>
            <person name="Labutti K."/>
            <person name="Kuo R."/>
            <person name="Ohm R.A."/>
            <person name="Bhattacharya S.S."/>
            <person name="Shirouzu T."/>
            <person name="Yoshinaga Y."/>
            <person name="Martin F.M."/>
            <person name="Grigoriev I.V."/>
            <person name="Hibbett D.S."/>
        </authorList>
    </citation>
    <scope>NUCLEOTIDE SEQUENCE [LARGE SCALE GENOMIC DNA]</scope>
    <source>
        <strain evidence="2 3">TUFC12733</strain>
    </source>
</reference>
<feature type="region of interest" description="Disordered" evidence="1">
    <location>
        <begin position="1"/>
        <end position="20"/>
    </location>
</feature>
<keyword evidence="3" id="KW-1185">Reference proteome</keyword>
<proteinExistence type="predicted"/>
<sequence>MNAFQSTAGRARQGPGRRRGSLVRCAAIRERRDAERTLERVGVNAGLVRLWVAEREQRHAPALNERKVVQRCNSYIYPSSTSTSLPHAFQPGLCATRMSRVHSSSHLPRLPSPRKFHSPVATVSQGARQDPRRKTAIHGSEEDEAQFLSPVGE</sequence>
<name>A0A167HNV2_CALVF</name>
<dbReference type="EMBL" id="KV417317">
    <property type="protein sequence ID" value="KZO91827.1"/>
    <property type="molecule type" value="Genomic_DNA"/>
</dbReference>
<dbReference type="AlphaFoldDB" id="A0A167HNV2"/>
<evidence type="ECO:0000256" key="1">
    <source>
        <dbReference type="SAM" id="MobiDB-lite"/>
    </source>
</evidence>
<evidence type="ECO:0000313" key="2">
    <source>
        <dbReference type="EMBL" id="KZO91827.1"/>
    </source>
</evidence>
<accession>A0A167HNV2</accession>